<gene>
    <name evidence="2" type="ORF">ABWK59_04805</name>
</gene>
<evidence type="ECO:0000313" key="2">
    <source>
        <dbReference type="EMBL" id="XCM78298.1"/>
    </source>
</evidence>
<dbReference type="Pfam" id="PF05239">
    <property type="entry name" value="PRC"/>
    <property type="match status" value="1"/>
</dbReference>
<feature type="domain" description="PRC-barrel" evidence="1">
    <location>
        <begin position="18"/>
        <end position="87"/>
    </location>
</feature>
<evidence type="ECO:0000259" key="1">
    <source>
        <dbReference type="Pfam" id="PF05239"/>
    </source>
</evidence>
<dbReference type="AlphaFoldDB" id="A0AAU8JR55"/>
<organism evidence="2">
    <name type="scientific">Kitasatospora camelliae</name>
    <dbReference type="NCBI Taxonomy" id="3156397"/>
    <lineage>
        <taxon>Bacteria</taxon>
        <taxon>Bacillati</taxon>
        <taxon>Actinomycetota</taxon>
        <taxon>Actinomycetes</taxon>
        <taxon>Kitasatosporales</taxon>
        <taxon>Streptomycetaceae</taxon>
        <taxon>Kitasatospora</taxon>
    </lineage>
</organism>
<protein>
    <submittedName>
        <fullName evidence="2">PRC-barrel domain-containing protein</fullName>
    </submittedName>
</protein>
<dbReference type="KEGG" id="kcm:ABWK59_04805"/>
<dbReference type="RefSeq" id="WP_354638078.1">
    <property type="nucleotide sequence ID" value="NZ_CP159872.1"/>
</dbReference>
<dbReference type="InterPro" id="IPR027275">
    <property type="entry name" value="PRC-brl_dom"/>
</dbReference>
<name>A0AAU8JR55_9ACTN</name>
<dbReference type="InterPro" id="IPR011033">
    <property type="entry name" value="PRC_barrel-like_sf"/>
</dbReference>
<reference evidence="2" key="1">
    <citation type="submission" date="2024-06" db="EMBL/GenBank/DDBJ databases">
        <title>The genome sequences of Kitasatospora sp. strain HUAS MG31.</title>
        <authorList>
            <person name="Mo P."/>
        </authorList>
    </citation>
    <scope>NUCLEOTIDE SEQUENCE</scope>
    <source>
        <strain evidence="2">HUAS MG31</strain>
    </source>
</reference>
<proteinExistence type="predicted"/>
<dbReference type="SUPFAM" id="SSF50346">
    <property type="entry name" value="PRC-barrel domain"/>
    <property type="match status" value="1"/>
</dbReference>
<dbReference type="GO" id="GO:0019684">
    <property type="term" value="P:photosynthesis, light reaction"/>
    <property type="evidence" value="ECO:0007669"/>
    <property type="project" value="InterPro"/>
</dbReference>
<accession>A0AAU8JR55</accession>
<dbReference type="InterPro" id="IPR014747">
    <property type="entry name" value="Bac_photo_RC_H_C"/>
</dbReference>
<dbReference type="GO" id="GO:0030077">
    <property type="term" value="C:plasma membrane light-harvesting complex"/>
    <property type="evidence" value="ECO:0007669"/>
    <property type="project" value="InterPro"/>
</dbReference>
<dbReference type="EMBL" id="CP159872">
    <property type="protein sequence ID" value="XCM78298.1"/>
    <property type="molecule type" value="Genomic_DNA"/>
</dbReference>
<sequence>MSRHVDVRESRSTVGRSAGTDLIGFHVVAADGPIGTVDRLSGHVGTRYLVVDTGPWIFGRRVLLPAGTVVRIEHGEHTVYIDRSRDEIRHSPAYAKGPVQARPEHRAPVTLSYSPFSSGRII</sequence>
<dbReference type="Gene3D" id="3.90.50.10">
    <property type="entry name" value="Photosynthetic Reaction Center, subunit H, domain 2"/>
    <property type="match status" value="1"/>
</dbReference>